<keyword evidence="4" id="KW-1185">Reference proteome</keyword>
<reference evidence="4" key="1">
    <citation type="submission" date="2019-11" db="EMBL/GenBank/DDBJ databases">
        <title>The complete genome sequence of Saccharopolyspora sp. E2A.</title>
        <authorList>
            <person name="Zhang G."/>
        </authorList>
    </citation>
    <scope>NUCLEOTIDE SEQUENCE [LARGE SCALE GENOMIC DNA]</scope>
    <source>
        <strain evidence="4">E2A</strain>
    </source>
</reference>
<gene>
    <name evidence="3" type="ORF">GIY23_10555</name>
</gene>
<dbReference type="InterPro" id="IPR016160">
    <property type="entry name" value="Ald_DH_CS_CYS"/>
</dbReference>
<dbReference type="SUPFAM" id="SSF53720">
    <property type="entry name" value="ALDH-like"/>
    <property type="match status" value="1"/>
</dbReference>
<protein>
    <submittedName>
        <fullName evidence="3">Aldehyde dehydrogenase family protein</fullName>
    </submittedName>
</protein>
<keyword evidence="1" id="KW-0560">Oxidoreductase</keyword>
<dbReference type="KEGG" id="sace:GIY23_10555"/>
<evidence type="ECO:0000313" key="4">
    <source>
        <dbReference type="Proteomes" id="UP000371041"/>
    </source>
</evidence>
<dbReference type="Gene3D" id="3.40.605.10">
    <property type="entry name" value="Aldehyde Dehydrogenase, Chain A, domain 1"/>
    <property type="match status" value="1"/>
</dbReference>
<evidence type="ECO:0000256" key="1">
    <source>
        <dbReference type="ARBA" id="ARBA00023002"/>
    </source>
</evidence>
<dbReference type="PROSITE" id="PS00070">
    <property type="entry name" value="ALDEHYDE_DEHYDR_CYS"/>
    <property type="match status" value="1"/>
</dbReference>
<dbReference type="InterPro" id="IPR016162">
    <property type="entry name" value="Ald_DH_N"/>
</dbReference>
<dbReference type="EMBL" id="CP045929">
    <property type="protein sequence ID" value="QGK69902.1"/>
    <property type="molecule type" value="Genomic_DNA"/>
</dbReference>
<dbReference type="InterPro" id="IPR016163">
    <property type="entry name" value="Ald_DH_C"/>
</dbReference>
<accession>A0A5Q3Q605</accession>
<dbReference type="Proteomes" id="UP000371041">
    <property type="component" value="Chromosome"/>
</dbReference>
<proteinExistence type="predicted"/>
<dbReference type="AlphaFoldDB" id="A0A5Q3Q605"/>
<dbReference type="GO" id="GO:0016620">
    <property type="term" value="F:oxidoreductase activity, acting on the aldehyde or oxo group of donors, NAD or NADP as acceptor"/>
    <property type="evidence" value="ECO:0007669"/>
    <property type="project" value="InterPro"/>
</dbReference>
<sequence length="530" mass="56865">MCVRRTRLIRDQPWHGEGLRRNWGGGPGPFTQVPKCPLSQRVTPGFRAWRCGVTTALQLENVVGGVRTGTLAGEVLPLVDPSTGEEFGTSPVTRWMDVDAAMHVAAGACESWASTTPQDRQRALLALAEAMESRAEDLVSAECRVTGKQRSHVAEVELPLAVDAVRFYASAARLLEGGAAGEYVAGSTSFARREPIGVVAQVTSWTHPLLLAASKIAPAVAAGNTVVIKPAETTPLSTLLLVELAAEHFPPGVVNVICGDRDSGRAMVAHAVPGMFSITGTVRSGMEVAGAVAADLKRAHLQLGGKAPALVFEDADVEAAADRLCAAAFGNAGQSCTASSRVLVADEVYDEMVDAVARRARWMRPGPPEDIDAAFGPLNSAGQRDVVESHLDRLPAHARVVAGGRRLDRPGFFHEATVVADMEQEDELVQHEVLGPVMSLQRFSGEQQALEWANGVRYGLVASVWTRDHARAMRLSRQVQAGTVWINTHDQVVAEMPHSGFKHSASARDFGRFGLEEYSRVKHVLSHWGE</sequence>
<evidence type="ECO:0000259" key="2">
    <source>
        <dbReference type="Pfam" id="PF00171"/>
    </source>
</evidence>
<organism evidence="3 4">
    <name type="scientific">Allosaccharopolyspora coralli</name>
    <dbReference type="NCBI Taxonomy" id="2665642"/>
    <lineage>
        <taxon>Bacteria</taxon>
        <taxon>Bacillati</taxon>
        <taxon>Actinomycetota</taxon>
        <taxon>Actinomycetes</taxon>
        <taxon>Pseudonocardiales</taxon>
        <taxon>Pseudonocardiaceae</taxon>
        <taxon>Allosaccharopolyspora</taxon>
    </lineage>
</organism>
<evidence type="ECO:0000313" key="3">
    <source>
        <dbReference type="EMBL" id="QGK69902.1"/>
    </source>
</evidence>
<dbReference type="PANTHER" id="PTHR11699">
    <property type="entry name" value="ALDEHYDE DEHYDROGENASE-RELATED"/>
    <property type="match status" value="1"/>
</dbReference>
<dbReference type="InterPro" id="IPR016161">
    <property type="entry name" value="Ald_DH/histidinol_DH"/>
</dbReference>
<feature type="domain" description="Aldehyde dehydrogenase" evidence="2">
    <location>
        <begin position="75"/>
        <end position="524"/>
    </location>
</feature>
<dbReference type="Pfam" id="PF00171">
    <property type="entry name" value="Aldedh"/>
    <property type="match status" value="1"/>
</dbReference>
<name>A0A5Q3Q605_9PSEU</name>
<dbReference type="InterPro" id="IPR015590">
    <property type="entry name" value="Aldehyde_DH_dom"/>
</dbReference>
<dbReference type="Gene3D" id="3.40.309.10">
    <property type="entry name" value="Aldehyde Dehydrogenase, Chain A, domain 2"/>
    <property type="match status" value="1"/>
</dbReference>